<evidence type="ECO:0000259" key="4">
    <source>
        <dbReference type="PROSITE" id="PS51387"/>
    </source>
</evidence>
<dbReference type="InterPro" id="IPR007173">
    <property type="entry name" value="ALO_C"/>
</dbReference>
<evidence type="ECO:0000256" key="2">
    <source>
        <dbReference type="ARBA" id="ARBA00022827"/>
    </source>
</evidence>
<dbReference type="Gene3D" id="3.30.70.2520">
    <property type="match status" value="1"/>
</dbReference>
<keyword evidence="1" id="KW-0285">Flavoprotein</keyword>
<dbReference type="Gene3D" id="1.10.45.10">
    <property type="entry name" value="Vanillyl-alcohol Oxidase, Chain A, domain 4"/>
    <property type="match status" value="1"/>
</dbReference>
<name>A0A937L444_9PROT</name>
<dbReference type="PROSITE" id="PS51387">
    <property type="entry name" value="FAD_PCMH"/>
    <property type="match status" value="1"/>
</dbReference>
<dbReference type="GO" id="GO:0003885">
    <property type="term" value="F:D-arabinono-1,4-lactone oxidase activity"/>
    <property type="evidence" value="ECO:0007669"/>
    <property type="project" value="InterPro"/>
</dbReference>
<dbReference type="Pfam" id="PF04030">
    <property type="entry name" value="ALO"/>
    <property type="match status" value="1"/>
</dbReference>
<dbReference type="InterPro" id="IPR016166">
    <property type="entry name" value="FAD-bd_PCMH"/>
</dbReference>
<keyword evidence="3" id="KW-0560">Oxidoreductase</keyword>
<dbReference type="Pfam" id="PF01565">
    <property type="entry name" value="FAD_binding_4"/>
    <property type="match status" value="1"/>
</dbReference>
<gene>
    <name evidence="5" type="ORF">ISQ19_06195</name>
</gene>
<dbReference type="InterPro" id="IPR006094">
    <property type="entry name" value="Oxid_FAD_bind_N"/>
</dbReference>
<dbReference type="PANTHER" id="PTHR43762">
    <property type="entry name" value="L-GULONOLACTONE OXIDASE"/>
    <property type="match status" value="1"/>
</dbReference>
<protein>
    <submittedName>
        <fullName evidence="5">FAD-binding protein</fullName>
    </submittedName>
</protein>
<proteinExistence type="predicted"/>
<dbReference type="InterPro" id="IPR016169">
    <property type="entry name" value="FAD-bd_PCMH_sub2"/>
</dbReference>
<dbReference type="InterPro" id="IPR010031">
    <property type="entry name" value="FAD_lactone_oxidase-like"/>
</dbReference>
<dbReference type="Gene3D" id="3.30.43.10">
    <property type="entry name" value="Uridine Diphospho-n-acetylenolpyruvylglucosamine Reductase, domain 2"/>
    <property type="match status" value="1"/>
</dbReference>
<sequence length="442" mass="48861">MPTRADANTDTPEAVTGWQNWSRSLPPQRAQIVTPKDTAQLAKLIRETEGGVRPVGSGHSWTGLVPSDGAIVKLDNFNAVGAVDSQSKTAWLGAGARLKDLSPQLAAHGLAFRNLGDIDVQSLAGATSTATHGTGRDLQCLAAEIRGVKMITGAGEALEVSARQNTALLPAVQVALGALGVLTEIEMQLVARHKLHRRVWFAPYRQVLADAEQLWADNRNFEFFYLPFSDTAMCITHNLTEAEDTPRNLDESDDAVMQLKALRDWLGWFPYLRKKLLAAAISGAPEEDVVGESWQLLSSARNVPFNEMEFHLPVSEALDALEEVRAHIERHRADVFFPFECRMTAQDTAWLSPFNEGPRISVAVHTHAPFGAPDEYEFLFTDIEPIFRRRGGRPHWGKLNRFSGADMRATYPQFEAFAKLRAELDPDGRLLNPYLRALFGAA</sequence>
<dbReference type="SUPFAM" id="SSF56176">
    <property type="entry name" value="FAD-binding/transporter-associated domain-like"/>
    <property type="match status" value="1"/>
</dbReference>
<evidence type="ECO:0000256" key="3">
    <source>
        <dbReference type="ARBA" id="ARBA00023002"/>
    </source>
</evidence>
<reference evidence="5" key="1">
    <citation type="submission" date="2020-10" db="EMBL/GenBank/DDBJ databases">
        <title>Microbiome of the Black Sea water column analyzed by genome centric metagenomics.</title>
        <authorList>
            <person name="Cabello-Yeves P.J."/>
            <person name="Callieri C."/>
            <person name="Picazo A."/>
            <person name="Mehrshad M."/>
            <person name="Haro-Moreno J.M."/>
            <person name="Roda-Garcia J."/>
            <person name="Dzembekova N."/>
            <person name="Slabakova V."/>
            <person name="Slabakova N."/>
            <person name="Moncheva S."/>
            <person name="Rodriguez-Valera F."/>
        </authorList>
    </citation>
    <scope>NUCLEOTIDE SEQUENCE</scope>
    <source>
        <strain evidence="5">BS307-5m-G5</strain>
    </source>
</reference>
<dbReference type="NCBIfam" id="TIGR01679">
    <property type="entry name" value="bact_FAD_ox"/>
    <property type="match status" value="1"/>
</dbReference>
<dbReference type="InterPro" id="IPR036318">
    <property type="entry name" value="FAD-bd_PCMH-like_sf"/>
</dbReference>
<feature type="domain" description="FAD-binding PCMH-type" evidence="4">
    <location>
        <begin position="25"/>
        <end position="192"/>
    </location>
</feature>
<evidence type="ECO:0000313" key="5">
    <source>
        <dbReference type="EMBL" id="MBL6762269.1"/>
    </source>
</evidence>
<dbReference type="GO" id="GO:0071949">
    <property type="term" value="F:FAD binding"/>
    <property type="evidence" value="ECO:0007669"/>
    <property type="project" value="InterPro"/>
</dbReference>
<dbReference type="EMBL" id="JADHOK010000096">
    <property type="protein sequence ID" value="MBL6762269.1"/>
    <property type="molecule type" value="Genomic_DNA"/>
</dbReference>
<evidence type="ECO:0000313" key="6">
    <source>
        <dbReference type="Proteomes" id="UP000785783"/>
    </source>
</evidence>
<dbReference type="InterPro" id="IPR016167">
    <property type="entry name" value="FAD-bd_PCMH_sub1"/>
</dbReference>
<keyword evidence="2" id="KW-0274">FAD</keyword>
<dbReference type="GO" id="GO:0016020">
    <property type="term" value="C:membrane"/>
    <property type="evidence" value="ECO:0007669"/>
    <property type="project" value="InterPro"/>
</dbReference>
<organism evidence="5 6">
    <name type="scientific">PS1 clade bacterium</name>
    <dbReference type="NCBI Taxonomy" id="2175152"/>
    <lineage>
        <taxon>Bacteria</taxon>
        <taxon>Pseudomonadati</taxon>
        <taxon>Pseudomonadota</taxon>
        <taxon>Alphaproteobacteria</taxon>
        <taxon>PS1 clade</taxon>
    </lineage>
</organism>
<evidence type="ECO:0000256" key="1">
    <source>
        <dbReference type="ARBA" id="ARBA00022630"/>
    </source>
</evidence>
<accession>A0A937L444</accession>
<dbReference type="Proteomes" id="UP000785783">
    <property type="component" value="Unassembled WGS sequence"/>
</dbReference>
<dbReference type="Gene3D" id="3.30.465.10">
    <property type="match status" value="1"/>
</dbReference>
<dbReference type="InterPro" id="IPR016171">
    <property type="entry name" value="Vanillyl_alc_oxidase_C-sub2"/>
</dbReference>
<dbReference type="AlphaFoldDB" id="A0A937L444"/>
<comment type="caution">
    <text evidence="5">The sequence shown here is derived from an EMBL/GenBank/DDBJ whole genome shotgun (WGS) entry which is preliminary data.</text>
</comment>
<dbReference type="PIRSF" id="PIRSF000136">
    <property type="entry name" value="LGO_GLO"/>
    <property type="match status" value="1"/>
</dbReference>
<dbReference type="PANTHER" id="PTHR43762:SF1">
    <property type="entry name" value="D-ARABINONO-1,4-LACTONE OXIDASE"/>
    <property type="match status" value="1"/>
</dbReference>